<organism evidence="1 2">
    <name type="scientific">Actinotalea fermentans</name>
    <dbReference type="NCBI Taxonomy" id="43671"/>
    <lineage>
        <taxon>Bacteria</taxon>
        <taxon>Bacillati</taxon>
        <taxon>Actinomycetota</taxon>
        <taxon>Actinomycetes</taxon>
        <taxon>Micrococcales</taxon>
        <taxon>Cellulomonadaceae</taxon>
        <taxon>Actinotalea</taxon>
    </lineage>
</organism>
<sequence length="95" mass="9212">MSLSVDHDALAAIASGLRAAGTGLDESGRGAPAAVTAGVAGPLLGDVLATVGEAMMRLTYEAHHIAGIVDEANAELARGDDAEAGAFAALGGGQQ</sequence>
<dbReference type="RefSeq" id="WP_034245039.1">
    <property type="nucleotide sequence ID" value="NZ_BJYK01000001.1"/>
</dbReference>
<reference evidence="1 2" key="1">
    <citation type="submission" date="2019-07" db="EMBL/GenBank/DDBJ databases">
        <title>Whole genome shotgun sequence of Actinotalea fermentans NBRC 105374.</title>
        <authorList>
            <person name="Hosoyama A."/>
            <person name="Uohara A."/>
            <person name="Ohji S."/>
            <person name="Ichikawa N."/>
        </authorList>
    </citation>
    <scope>NUCLEOTIDE SEQUENCE [LARGE SCALE GENOMIC DNA]</scope>
    <source>
        <strain evidence="1 2">NBRC 105374</strain>
    </source>
</reference>
<protein>
    <submittedName>
        <fullName evidence="1">Uncharacterized protein</fullName>
    </submittedName>
</protein>
<evidence type="ECO:0000313" key="1">
    <source>
        <dbReference type="EMBL" id="GEN78301.1"/>
    </source>
</evidence>
<name>A0A511YSX3_9CELL</name>
<dbReference type="EMBL" id="BJYK01000001">
    <property type="protein sequence ID" value="GEN78301.1"/>
    <property type="molecule type" value="Genomic_DNA"/>
</dbReference>
<evidence type="ECO:0000313" key="2">
    <source>
        <dbReference type="Proteomes" id="UP000321484"/>
    </source>
</evidence>
<gene>
    <name evidence="1" type="ORF">AFE02nite_00350</name>
</gene>
<dbReference type="AlphaFoldDB" id="A0A511YSX3"/>
<keyword evidence="2" id="KW-1185">Reference proteome</keyword>
<comment type="caution">
    <text evidence="1">The sequence shown here is derived from an EMBL/GenBank/DDBJ whole genome shotgun (WGS) entry which is preliminary data.</text>
</comment>
<accession>A0A511YSX3</accession>
<proteinExistence type="predicted"/>
<dbReference type="Proteomes" id="UP000321484">
    <property type="component" value="Unassembled WGS sequence"/>
</dbReference>